<dbReference type="RefSeq" id="XP_004178119.1">
    <property type="nucleotide sequence ID" value="XM_004178071.1"/>
</dbReference>
<comment type="similarity">
    <text evidence="1">Belongs to the RAD52 family.</text>
</comment>
<dbReference type="AlphaFoldDB" id="I2GWU8"/>
<dbReference type="InParanoid" id="I2GWU8"/>
<evidence type="ECO:0000256" key="2">
    <source>
        <dbReference type="ARBA" id="ARBA00022763"/>
    </source>
</evidence>
<dbReference type="GO" id="GO:0006302">
    <property type="term" value="P:double-strand break repair"/>
    <property type="evidence" value="ECO:0007669"/>
    <property type="project" value="UniProtKB-ARBA"/>
</dbReference>
<keyword evidence="5" id="KW-1185">Reference proteome</keyword>
<dbReference type="EMBL" id="HE806316">
    <property type="protein sequence ID" value="CCH58600.1"/>
    <property type="molecule type" value="Genomic_DNA"/>
</dbReference>
<keyword evidence="3" id="KW-0234">DNA repair</keyword>
<evidence type="ECO:0000313" key="5">
    <source>
        <dbReference type="Proteomes" id="UP000002866"/>
    </source>
</evidence>
<dbReference type="Gene3D" id="3.30.390.80">
    <property type="entry name" value="DNA repair protein Rad52/59/22"/>
    <property type="match status" value="1"/>
</dbReference>
<evidence type="ECO:0000256" key="3">
    <source>
        <dbReference type="ARBA" id="ARBA00023204"/>
    </source>
</evidence>
<dbReference type="STRING" id="1071380.I2GWU8"/>
<dbReference type="SUPFAM" id="SSF54768">
    <property type="entry name" value="dsRNA-binding domain-like"/>
    <property type="match status" value="1"/>
</dbReference>
<name>I2GWU8_HENB6</name>
<dbReference type="Pfam" id="PF04098">
    <property type="entry name" value="Rad52_Rad22"/>
    <property type="match status" value="1"/>
</dbReference>
<dbReference type="GeneID" id="14493566"/>
<reference evidence="4 5" key="1">
    <citation type="journal article" date="2011" name="Proc. Natl. Acad. Sci. U.S.A.">
        <title>Evolutionary erosion of yeast sex chromosomes by mating-type switching accidents.</title>
        <authorList>
            <person name="Gordon J.L."/>
            <person name="Armisen D."/>
            <person name="Proux-Wera E."/>
            <person name="Oheigeartaigh S.S."/>
            <person name="Byrne K.P."/>
            <person name="Wolfe K.H."/>
        </authorList>
    </citation>
    <scope>NUCLEOTIDE SEQUENCE [LARGE SCALE GENOMIC DNA]</scope>
    <source>
        <strain evidence="5">ATCC 34711 / CBS 6284 / DSM 70876 / NBRC 10599 / NRRL Y-10934 / UCD 77-7</strain>
    </source>
</reference>
<dbReference type="eggNOG" id="KOG4141">
    <property type="taxonomic scope" value="Eukaryota"/>
</dbReference>
<dbReference type="InterPro" id="IPR042525">
    <property type="entry name" value="Rad52_Rad59_Rad22_sf"/>
</dbReference>
<evidence type="ECO:0000256" key="1">
    <source>
        <dbReference type="ARBA" id="ARBA00006638"/>
    </source>
</evidence>
<dbReference type="InterPro" id="IPR041247">
    <property type="entry name" value="Rad52_fam"/>
</dbReference>
<gene>
    <name evidence="4" type="primary">TBLA0A08100</name>
    <name evidence="4" type="ORF">TBLA_0A08100</name>
</gene>
<organism evidence="4 5">
    <name type="scientific">Henningerozyma blattae (strain ATCC 34711 / CBS 6284 / DSM 70876 / NBRC 10599 / NRRL Y-10934 / UCD 77-7)</name>
    <name type="common">Yeast</name>
    <name type="synonym">Tetrapisispora blattae</name>
    <dbReference type="NCBI Taxonomy" id="1071380"/>
    <lineage>
        <taxon>Eukaryota</taxon>
        <taxon>Fungi</taxon>
        <taxon>Dikarya</taxon>
        <taxon>Ascomycota</taxon>
        <taxon>Saccharomycotina</taxon>
        <taxon>Saccharomycetes</taxon>
        <taxon>Saccharomycetales</taxon>
        <taxon>Saccharomycetaceae</taxon>
        <taxon>Henningerozyma</taxon>
    </lineage>
</organism>
<dbReference type="HOGENOM" id="CLU_1497208_0_0_1"/>
<evidence type="ECO:0008006" key="6">
    <source>
        <dbReference type="Google" id="ProtNLM"/>
    </source>
</evidence>
<proteinExistence type="inferred from homology"/>
<accession>I2GWU8</accession>
<dbReference type="KEGG" id="tbl:TBLA_0A08100"/>
<keyword evidence="2" id="KW-0227">DNA damage</keyword>
<dbReference type="GO" id="GO:0006310">
    <property type="term" value="P:DNA recombination"/>
    <property type="evidence" value="ECO:0007669"/>
    <property type="project" value="UniProtKB-ARBA"/>
</dbReference>
<sequence>MPITSTANGDTNNSSVTNTTNDIHFHINNSNINYNDATEPVTDVEVRIGILKGKVHDYVNKIFPSGSYGKHNLAKLVPIKCLFEFANQSFGKDKWSIKILELHITDSNSFGCTSMNTSSVTQVLAEARVQVQLNKEWKIESCGIGYGNLESKDQNENSAIAKQRAVDNAIKEILLSLIES</sequence>
<dbReference type="Proteomes" id="UP000002866">
    <property type="component" value="Chromosome 1"/>
</dbReference>
<protein>
    <recommendedName>
        <fullName evidence="6">DNA repair protein RAD59</fullName>
    </recommendedName>
</protein>
<evidence type="ECO:0000313" key="4">
    <source>
        <dbReference type="EMBL" id="CCH58600.1"/>
    </source>
</evidence>